<dbReference type="GO" id="GO:0043565">
    <property type="term" value="F:sequence-specific DNA binding"/>
    <property type="evidence" value="ECO:0007669"/>
    <property type="project" value="InterPro"/>
</dbReference>
<dbReference type="InterPro" id="IPR009057">
    <property type="entry name" value="Homeodomain-like_sf"/>
</dbReference>
<organism evidence="5 8">
    <name type="scientific">Comamonas thiooxydans</name>
    <dbReference type="NCBI Taxonomy" id="363952"/>
    <lineage>
        <taxon>Bacteria</taxon>
        <taxon>Pseudomonadati</taxon>
        <taxon>Pseudomonadota</taxon>
        <taxon>Betaproteobacteria</taxon>
        <taxon>Burkholderiales</taxon>
        <taxon>Comamonadaceae</taxon>
        <taxon>Comamonas</taxon>
    </lineage>
</organism>
<dbReference type="AlphaFoldDB" id="A0A0E3BMC7"/>
<dbReference type="SUPFAM" id="SSF46689">
    <property type="entry name" value="Homeodomain-like"/>
    <property type="match status" value="2"/>
</dbReference>
<protein>
    <submittedName>
        <fullName evidence="5">AraC family transcriptional regulator</fullName>
    </submittedName>
</protein>
<gene>
    <name evidence="5" type="ORF">P245_09565</name>
    <name evidence="6" type="ORF">P608_01155</name>
</gene>
<feature type="domain" description="HTH araC/xylS-type" evidence="4">
    <location>
        <begin position="231"/>
        <end position="338"/>
    </location>
</feature>
<dbReference type="Pfam" id="PF12833">
    <property type="entry name" value="HTH_18"/>
    <property type="match status" value="1"/>
</dbReference>
<dbReference type="Proteomes" id="UP000029567">
    <property type="component" value="Unassembled WGS sequence"/>
</dbReference>
<keyword evidence="3" id="KW-0804">Transcription</keyword>
<evidence type="ECO:0000313" key="6">
    <source>
        <dbReference type="EMBL" id="KGH22016.1"/>
    </source>
</evidence>
<dbReference type="GO" id="GO:0003700">
    <property type="term" value="F:DNA-binding transcription factor activity"/>
    <property type="evidence" value="ECO:0007669"/>
    <property type="project" value="InterPro"/>
</dbReference>
<proteinExistence type="predicted"/>
<dbReference type="InterPro" id="IPR050204">
    <property type="entry name" value="AraC_XylS_family_regulators"/>
</dbReference>
<evidence type="ECO:0000313" key="5">
    <source>
        <dbReference type="EMBL" id="KGG93382.1"/>
    </source>
</evidence>
<evidence type="ECO:0000256" key="2">
    <source>
        <dbReference type="ARBA" id="ARBA00023125"/>
    </source>
</evidence>
<reference evidence="7 8" key="1">
    <citation type="submission" date="2013-09" db="EMBL/GenBank/DDBJ databases">
        <title>High correlation between genotypes and phenotypes of environmental bacteria Comamonas testosteroni strains.</title>
        <authorList>
            <person name="Liu L."/>
            <person name="Zhu W."/>
            <person name="Xia X."/>
            <person name="Xu B."/>
            <person name="Luo M."/>
            <person name="Wang G."/>
        </authorList>
    </citation>
    <scope>NUCLEOTIDE SEQUENCE [LARGE SCALE GENOMIC DNA]</scope>
    <source>
        <strain evidence="6 7">DF2</strain>
        <strain evidence="5 8">JL14</strain>
    </source>
</reference>
<dbReference type="PROSITE" id="PS00041">
    <property type="entry name" value="HTH_ARAC_FAMILY_1"/>
    <property type="match status" value="1"/>
</dbReference>
<evidence type="ECO:0000313" key="8">
    <source>
        <dbReference type="Proteomes" id="UP000029567"/>
    </source>
</evidence>
<dbReference type="Gene3D" id="1.10.10.60">
    <property type="entry name" value="Homeodomain-like"/>
    <property type="match status" value="1"/>
</dbReference>
<dbReference type="Proteomes" id="UP000029549">
    <property type="component" value="Unassembled WGS sequence"/>
</dbReference>
<dbReference type="EMBL" id="AWTP01000001">
    <property type="protein sequence ID" value="KGH22016.1"/>
    <property type="molecule type" value="Genomic_DNA"/>
</dbReference>
<keyword evidence="2" id="KW-0238">DNA-binding</keyword>
<name>A0A0E3BMC7_9BURK</name>
<dbReference type="PROSITE" id="PS01124">
    <property type="entry name" value="HTH_ARAC_FAMILY_2"/>
    <property type="match status" value="1"/>
</dbReference>
<keyword evidence="1" id="KW-0805">Transcription regulation</keyword>
<evidence type="ECO:0000256" key="3">
    <source>
        <dbReference type="ARBA" id="ARBA00023163"/>
    </source>
</evidence>
<evidence type="ECO:0000256" key="1">
    <source>
        <dbReference type="ARBA" id="ARBA00023015"/>
    </source>
</evidence>
<keyword evidence="7" id="KW-1185">Reference proteome</keyword>
<dbReference type="SMART" id="SM00342">
    <property type="entry name" value="HTH_ARAC"/>
    <property type="match status" value="1"/>
</dbReference>
<dbReference type="PANTHER" id="PTHR46796:SF6">
    <property type="entry name" value="ARAC SUBFAMILY"/>
    <property type="match status" value="1"/>
</dbReference>
<dbReference type="PANTHER" id="PTHR46796">
    <property type="entry name" value="HTH-TYPE TRANSCRIPTIONAL ACTIVATOR RHAS-RELATED"/>
    <property type="match status" value="1"/>
</dbReference>
<comment type="caution">
    <text evidence="5">The sequence shown here is derived from an EMBL/GenBank/DDBJ whole genome shotgun (WGS) entry which is preliminary data.</text>
</comment>
<accession>A0A0E3BMC7</accession>
<dbReference type="InterPro" id="IPR018062">
    <property type="entry name" value="HTH_AraC-typ_CS"/>
</dbReference>
<evidence type="ECO:0000259" key="4">
    <source>
        <dbReference type="PROSITE" id="PS01124"/>
    </source>
</evidence>
<evidence type="ECO:0000313" key="7">
    <source>
        <dbReference type="Proteomes" id="UP000029549"/>
    </source>
</evidence>
<dbReference type="InterPro" id="IPR018060">
    <property type="entry name" value="HTH_AraC"/>
</dbReference>
<sequence length="342" mass="38600">MEEPDLARLDWLCIAHSCGFVALQQARPDSWRHNAGMPASAVSAPSHLSHVLARSRAQIRRRAGLSQSLELAIWTNHDDEVHYRQQGHHTLSVYLAGGRGSQLKGDALARGEAGRFCVLPAEHESRWLVREPVQFLHLYVSDIAWADRVVRLLDAEPRSITLTPQIYSQDPIYAQWSQALWRLDWSEAHDIWQADFLSQQVLDRLVLQSAAPWQRHKLLKPLGGLSSTARRKVLDYVEAHLADSKALSLPALAQVVALSEYHFARMFHQSMGCTVHDWVMQRRLQQVCARLLGSAGGARGRTPQLAWLAAETGFANASHLLRSFRKHYGLTPTQLARCWRDA</sequence>
<dbReference type="EMBL" id="AWTN01000084">
    <property type="protein sequence ID" value="KGG93382.1"/>
    <property type="molecule type" value="Genomic_DNA"/>
</dbReference>